<keyword evidence="4" id="KW-1185">Reference proteome</keyword>
<feature type="region of interest" description="Disordered" evidence="1">
    <location>
        <begin position="92"/>
        <end position="114"/>
    </location>
</feature>
<dbReference type="EMBL" id="JAEPBG010000004">
    <property type="protein sequence ID" value="MBK4735284.1"/>
    <property type="molecule type" value="Genomic_DNA"/>
</dbReference>
<dbReference type="AlphaFoldDB" id="A0A934SZ09"/>
<name>A0A934SZ09_9BURK</name>
<dbReference type="Proteomes" id="UP000622890">
    <property type="component" value="Unassembled WGS sequence"/>
</dbReference>
<gene>
    <name evidence="3" type="ORF">JJB74_11730</name>
</gene>
<dbReference type="Pfam" id="PF10696">
    <property type="entry name" value="DUF2501"/>
    <property type="match status" value="1"/>
</dbReference>
<sequence length="151" mass="15116">MKFYGHRVVLIEVLLASLLAAGGAHAQLGDLMEQGKRAVNPGGSHEAAGGLSGALSGQSLKSSSVGNVAGVLEFCIRNNYLGGDGPASVKDKLMGKLPGGSSTSDSGYRSGAKGLLSGSNGQQLDLSGGGLKAEATKRVCDTILAQGKSML</sequence>
<dbReference type="InterPro" id="IPR019637">
    <property type="entry name" value="DUF2501"/>
</dbReference>
<proteinExistence type="predicted"/>
<dbReference type="RefSeq" id="WP_200592318.1">
    <property type="nucleotide sequence ID" value="NZ_JAEPBG010000004.1"/>
</dbReference>
<reference evidence="3" key="1">
    <citation type="submission" date="2021-01" db="EMBL/GenBank/DDBJ databases">
        <title>Genome sequence of strain Noviherbaspirillum sp. DKR-6.</title>
        <authorList>
            <person name="Chaudhary D.K."/>
        </authorList>
    </citation>
    <scope>NUCLEOTIDE SEQUENCE</scope>
    <source>
        <strain evidence="3">DKR-6</strain>
    </source>
</reference>
<comment type="caution">
    <text evidence="3">The sequence shown here is derived from an EMBL/GenBank/DDBJ whole genome shotgun (WGS) entry which is preliminary data.</text>
</comment>
<accession>A0A934SZ09</accession>
<feature type="chain" id="PRO_5037289015" evidence="2">
    <location>
        <begin position="27"/>
        <end position="151"/>
    </location>
</feature>
<keyword evidence="2" id="KW-0732">Signal</keyword>
<protein>
    <submittedName>
        <fullName evidence="3">DUF2501 domain-containing protein</fullName>
    </submittedName>
</protein>
<evidence type="ECO:0000313" key="3">
    <source>
        <dbReference type="EMBL" id="MBK4735284.1"/>
    </source>
</evidence>
<organism evidence="3 4">
    <name type="scientific">Noviherbaspirillum pedocola</name>
    <dbReference type="NCBI Taxonomy" id="2801341"/>
    <lineage>
        <taxon>Bacteria</taxon>
        <taxon>Pseudomonadati</taxon>
        <taxon>Pseudomonadota</taxon>
        <taxon>Betaproteobacteria</taxon>
        <taxon>Burkholderiales</taxon>
        <taxon>Oxalobacteraceae</taxon>
        <taxon>Noviherbaspirillum</taxon>
    </lineage>
</organism>
<evidence type="ECO:0000313" key="4">
    <source>
        <dbReference type="Proteomes" id="UP000622890"/>
    </source>
</evidence>
<feature type="signal peptide" evidence="2">
    <location>
        <begin position="1"/>
        <end position="26"/>
    </location>
</feature>
<evidence type="ECO:0000256" key="1">
    <source>
        <dbReference type="SAM" id="MobiDB-lite"/>
    </source>
</evidence>
<evidence type="ECO:0000256" key="2">
    <source>
        <dbReference type="SAM" id="SignalP"/>
    </source>
</evidence>